<dbReference type="InterPro" id="IPR044947">
    <property type="entry name" value="Phage_T4_Gp32_ssDNA-bd_sf"/>
</dbReference>
<feature type="region of interest" description="Disordered" evidence="1">
    <location>
        <begin position="286"/>
        <end position="334"/>
    </location>
</feature>
<sequence length="334" mass="37680">MATLAEIRAKLLAQDNKASENSSANRGSDAVYPFWNMDNDNTSVLRFLPDSDPTNTFFWKERQVIKLPFPGVKGGDETKRVIVQVPCVEMWGESCPIHAEIRPWFKDPAMEDLGRTYWKKRSYVFQGLVVTDPIGGEQPENPVRRFIIGPQIFKLLKAALMDPDMDNLPTDYEQGTDFRLTKTQKGQYADYSTSSWSRKERSLNEEERKIIETHGLFNLNEFMPKRPTEDDMKVIKEMFEASVDGELYDPTRWGQHYKPYGLDVPAGTSTPKIATPTTPKVEEVEEVKEEKVATATPTPTPTPTPAPATAQATTDAPKADAADILAMIRSRKTD</sequence>
<dbReference type="EMBL" id="UINC01009257">
    <property type="protein sequence ID" value="SVA41545.1"/>
    <property type="molecule type" value="Genomic_DNA"/>
</dbReference>
<proteinExistence type="predicted"/>
<dbReference type="Gene3D" id="3.90.198.10">
    <property type="entry name" value="Replication Fork Single-Stranded Dna Binding Protein"/>
    <property type="match status" value="1"/>
</dbReference>
<evidence type="ECO:0000259" key="2">
    <source>
        <dbReference type="Pfam" id="PF08804"/>
    </source>
</evidence>
<dbReference type="Pfam" id="PF08804">
    <property type="entry name" value="gp32"/>
    <property type="match status" value="1"/>
</dbReference>
<evidence type="ECO:0000256" key="1">
    <source>
        <dbReference type="SAM" id="MobiDB-lite"/>
    </source>
</evidence>
<accession>A0A381VMI0</accession>
<dbReference type="AlphaFoldDB" id="A0A381VMI0"/>
<protein>
    <recommendedName>
        <fullName evidence="2">Bacteriophage T4 Gp32 single-stranded DNA-binding domain-containing protein</fullName>
    </recommendedName>
</protein>
<gene>
    <name evidence="3" type="ORF">METZ01_LOCUS94399</name>
</gene>
<dbReference type="GO" id="GO:0003697">
    <property type="term" value="F:single-stranded DNA binding"/>
    <property type="evidence" value="ECO:0007669"/>
    <property type="project" value="InterPro"/>
</dbReference>
<reference evidence="3" key="1">
    <citation type="submission" date="2018-05" db="EMBL/GenBank/DDBJ databases">
        <authorList>
            <person name="Lanie J.A."/>
            <person name="Ng W.-L."/>
            <person name="Kazmierczak K.M."/>
            <person name="Andrzejewski T.M."/>
            <person name="Davidsen T.M."/>
            <person name="Wayne K.J."/>
            <person name="Tettelin H."/>
            <person name="Glass J.I."/>
            <person name="Rusch D."/>
            <person name="Podicherti R."/>
            <person name="Tsui H.-C.T."/>
            <person name="Winkler M.E."/>
        </authorList>
    </citation>
    <scope>NUCLEOTIDE SEQUENCE</scope>
</reference>
<feature type="compositionally biased region" description="Low complexity" evidence="1">
    <location>
        <begin position="307"/>
        <end position="316"/>
    </location>
</feature>
<name>A0A381VMI0_9ZZZZ</name>
<feature type="domain" description="Bacteriophage T4 Gp32 single-stranded DNA-binding" evidence="2">
    <location>
        <begin position="41"/>
        <end position="225"/>
    </location>
</feature>
<organism evidence="3">
    <name type="scientific">marine metagenome</name>
    <dbReference type="NCBI Taxonomy" id="408172"/>
    <lineage>
        <taxon>unclassified sequences</taxon>
        <taxon>metagenomes</taxon>
        <taxon>ecological metagenomes</taxon>
    </lineage>
</organism>
<evidence type="ECO:0000313" key="3">
    <source>
        <dbReference type="EMBL" id="SVA41545.1"/>
    </source>
</evidence>
<dbReference type="InterPro" id="IPR012339">
    <property type="entry name" value="Phage_T4_Gp32_ssDNA-bd"/>
</dbReference>